<gene>
    <name evidence="1" type="ORF">AVEN_113078_1</name>
</gene>
<evidence type="ECO:0000313" key="1">
    <source>
        <dbReference type="EMBL" id="GBM79815.1"/>
    </source>
</evidence>
<evidence type="ECO:0000313" key="2">
    <source>
        <dbReference type="Proteomes" id="UP000499080"/>
    </source>
</evidence>
<dbReference type="Proteomes" id="UP000499080">
    <property type="component" value="Unassembled WGS sequence"/>
</dbReference>
<organism evidence="1 2">
    <name type="scientific">Araneus ventricosus</name>
    <name type="common">Orbweaver spider</name>
    <name type="synonym">Epeira ventricosa</name>
    <dbReference type="NCBI Taxonomy" id="182803"/>
    <lineage>
        <taxon>Eukaryota</taxon>
        <taxon>Metazoa</taxon>
        <taxon>Ecdysozoa</taxon>
        <taxon>Arthropoda</taxon>
        <taxon>Chelicerata</taxon>
        <taxon>Arachnida</taxon>
        <taxon>Araneae</taxon>
        <taxon>Araneomorphae</taxon>
        <taxon>Entelegynae</taxon>
        <taxon>Araneoidea</taxon>
        <taxon>Araneidae</taxon>
        <taxon>Araneus</taxon>
    </lineage>
</organism>
<dbReference type="EMBL" id="BGPR01002842">
    <property type="protein sequence ID" value="GBM79815.1"/>
    <property type="molecule type" value="Genomic_DNA"/>
</dbReference>
<dbReference type="AlphaFoldDB" id="A0A4Y2IQ71"/>
<sequence length="114" mass="13650">MRPAEQRVVEYRPKTHTQLQLPVGTVLSSLSTSFDLRIVYRCFPRMLQPSRKPSGYWNQGHTSLILYWNRVPLLSKVEPQYSLRVFFWFRKPPERRKELHPFVQKGCGSCERWL</sequence>
<reference evidence="1 2" key="1">
    <citation type="journal article" date="2019" name="Sci. Rep.">
        <title>Orb-weaving spider Araneus ventricosus genome elucidates the spidroin gene catalogue.</title>
        <authorList>
            <person name="Kono N."/>
            <person name="Nakamura H."/>
            <person name="Ohtoshi R."/>
            <person name="Moran D.A.P."/>
            <person name="Shinohara A."/>
            <person name="Yoshida Y."/>
            <person name="Fujiwara M."/>
            <person name="Mori M."/>
            <person name="Tomita M."/>
            <person name="Arakawa K."/>
        </authorList>
    </citation>
    <scope>NUCLEOTIDE SEQUENCE [LARGE SCALE GENOMIC DNA]</scope>
</reference>
<name>A0A4Y2IQ71_ARAVE</name>
<keyword evidence="2" id="KW-1185">Reference proteome</keyword>
<comment type="caution">
    <text evidence="1">The sequence shown here is derived from an EMBL/GenBank/DDBJ whole genome shotgun (WGS) entry which is preliminary data.</text>
</comment>
<accession>A0A4Y2IQ71</accession>
<proteinExistence type="predicted"/>
<protein>
    <submittedName>
        <fullName evidence="1">Uncharacterized protein</fullName>
    </submittedName>
</protein>